<dbReference type="AlphaFoldDB" id="A0A2B5GYH7"/>
<dbReference type="PANTHER" id="PTHR37171">
    <property type="entry name" value="SERINE/THREONINE-PROTEIN KINASE YRZF-RELATED"/>
    <property type="match status" value="1"/>
</dbReference>
<evidence type="ECO:0000313" key="2">
    <source>
        <dbReference type="Proteomes" id="UP000219775"/>
    </source>
</evidence>
<name>A0A2B5GYH7_9BACI</name>
<sequence length="226" mass="26818">MMSINSFVGLIKDELLKEVSIRSEDEFEPVVVKDIPRLWKCLGTGNYAAVFMHKEYKDWVVKVYAREGEGIEKESEVYRRIGNHPSYSKLIYKGENFIVLKRLKEITLYDAIHKGIKIPKQVILDITEALEYAREQGLTPCDVHGKNVMMENGRGYVVDVSDFLKTKEDSKWRDLEKAYFTFYLPFIYKLPFPVKIPYFMLNIVRRSYRKYKKLKKEFKLQKDRTF</sequence>
<dbReference type="InterPro" id="IPR011009">
    <property type="entry name" value="Kinase-like_dom_sf"/>
</dbReference>
<dbReference type="PANTHER" id="PTHR37171:SF1">
    <property type="entry name" value="SERINE_THREONINE-PROTEIN KINASE YRZF-RELATED"/>
    <property type="match status" value="1"/>
</dbReference>
<comment type="caution">
    <text evidence="1">The sequence shown here is derived from an EMBL/GenBank/DDBJ whole genome shotgun (WGS) entry which is preliminary data.</text>
</comment>
<dbReference type="EMBL" id="NUDP01000104">
    <property type="protein sequence ID" value="PEM65901.1"/>
    <property type="molecule type" value="Genomic_DNA"/>
</dbReference>
<evidence type="ECO:0000313" key="1">
    <source>
        <dbReference type="EMBL" id="PEM65901.1"/>
    </source>
</evidence>
<dbReference type="Proteomes" id="UP000219775">
    <property type="component" value="Unassembled WGS sequence"/>
</dbReference>
<keyword evidence="1" id="KW-0723">Serine/threonine-protein kinase</keyword>
<protein>
    <submittedName>
        <fullName evidence="1">Serine/threonine protein kinase</fullName>
    </submittedName>
</protein>
<dbReference type="SUPFAM" id="SSF56112">
    <property type="entry name" value="Protein kinase-like (PK-like)"/>
    <property type="match status" value="1"/>
</dbReference>
<dbReference type="GO" id="GO:0004674">
    <property type="term" value="F:protein serine/threonine kinase activity"/>
    <property type="evidence" value="ECO:0007669"/>
    <property type="project" value="UniProtKB-KW"/>
</dbReference>
<dbReference type="InterPro" id="IPR000719">
    <property type="entry name" value="Prot_kinase_dom"/>
</dbReference>
<dbReference type="PROSITE" id="PS50011">
    <property type="entry name" value="PROTEIN_KINASE_DOM"/>
    <property type="match status" value="1"/>
</dbReference>
<reference evidence="1 2" key="1">
    <citation type="submission" date="2017-09" db="EMBL/GenBank/DDBJ databases">
        <title>Large-scale bioinformatics analysis of Bacillus genomes uncovers conserved roles of natural products in bacterial physiology.</title>
        <authorList>
            <consortium name="Agbiome Team Llc"/>
            <person name="Bleich R.M."/>
            <person name="Grubbs K.J."/>
            <person name="Santa Maria K.C."/>
            <person name="Allen S.E."/>
            <person name="Farag S."/>
            <person name="Shank E.A."/>
            <person name="Bowers A."/>
        </authorList>
    </citation>
    <scope>NUCLEOTIDE SEQUENCE [LARGE SCALE GENOMIC DNA]</scope>
    <source>
        <strain evidence="1 2">AFS009893</strain>
    </source>
</reference>
<organism evidence="1 2">
    <name type="scientific">Bacillus pseudomycoides</name>
    <dbReference type="NCBI Taxonomy" id="64104"/>
    <lineage>
        <taxon>Bacteria</taxon>
        <taxon>Bacillati</taxon>
        <taxon>Bacillota</taxon>
        <taxon>Bacilli</taxon>
        <taxon>Bacillales</taxon>
        <taxon>Bacillaceae</taxon>
        <taxon>Bacillus</taxon>
        <taxon>Bacillus cereus group</taxon>
    </lineage>
</organism>
<dbReference type="Gene3D" id="1.10.510.10">
    <property type="entry name" value="Transferase(Phosphotransferase) domain 1"/>
    <property type="match status" value="1"/>
</dbReference>
<keyword evidence="1" id="KW-0808">Transferase</keyword>
<keyword evidence="1" id="KW-0418">Kinase</keyword>
<gene>
    <name evidence="1" type="ORF">CN613_23900</name>
</gene>
<dbReference type="InterPro" id="IPR052396">
    <property type="entry name" value="Meiotic_Drive_Suppr_Kinase"/>
</dbReference>
<dbReference type="GO" id="GO:0005524">
    <property type="term" value="F:ATP binding"/>
    <property type="evidence" value="ECO:0007669"/>
    <property type="project" value="InterPro"/>
</dbReference>
<accession>A0A2B5GYH7</accession>
<proteinExistence type="predicted"/>